<name>A0A813XYP9_9BILA</name>
<accession>A0A813XYP9</accession>
<feature type="non-terminal residue" evidence="1">
    <location>
        <position position="1"/>
    </location>
</feature>
<evidence type="ECO:0000313" key="1">
    <source>
        <dbReference type="EMBL" id="CAF0877750.1"/>
    </source>
</evidence>
<sequence>MRFLVILMLTLIKLTICKEKLFV</sequence>
<comment type="caution">
    <text evidence="1">The sequence shown here is derived from an EMBL/GenBank/DDBJ whole genome shotgun (WGS) entry which is preliminary data.</text>
</comment>
<dbReference type="AlphaFoldDB" id="A0A813XYP9"/>
<proteinExistence type="predicted"/>
<dbReference type="Proteomes" id="UP000663879">
    <property type="component" value="Unassembled WGS sequence"/>
</dbReference>
<evidence type="ECO:0000313" key="2">
    <source>
        <dbReference type="Proteomes" id="UP000663879"/>
    </source>
</evidence>
<reference evidence="1" key="1">
    <citation type="submission" date="2021-02" db="EMBL/GenBank/DDBJ databases">
        <authorList>
            <person name="Nowell W R."/>
        </authorList>
    </citation>
    <scope>NUCLEOTIDE SEQUENCE</scope>
    <source>
        <strain evidence="1">Ploen Becks lab</strain>
    </source>
</reference>
<protein>
    <submittedName>
        <fullName evidence="1">Uncharacterized protein</fullName>
    </submittedName>
</protein>
<organism evidence="1 2">
    <name type="scientific">Brachionus calyciflorus</name>
    <dbReference type="NCBI Taxonomy" id="104777"/>
    <lineage>
        <taxon>Eukaryota</taxon>
        <taxon>Metazoa</taxon>
        <taxon>Spiralia</taxon>
        <taxon>Gnathifera</taxon>
        <taxon>Rotifera</taxon>
        <taxon>Eurotatoria</taxon>
        <taxon>Monogononta</taxon>
        <taxon>Pseudotrocha</taxon>
        <taxon>Ploima</taxon>
        <taxon>Brachionidae</taxon>
        <taxon>Brachionus</taxon>
    </lineage>
</organism>
<dbReference type="EMBL" id="CAJNOC010001604">
    <property type="protein sequence ID" value="CAF0877750.1"/>
    <property type="molecule type" value="Genomic_DNA"/>
</dbReference>
<keyword evidence="2" id="KW-1185">Reference proteome</keyword>
<gene>
    <name evidence="1" type="ORF">OXX778_LOCUS10257</name>
</gene>